<dbReference type="PANTHER" id="PTHR43394:SF1">
    <property type="entry name" value="ATP-BINDING CASSETTE SUB-FAMILY B MEMBER 10, MITOCHONDRIAL"/>
    <property type="match status" value="1"/>
</dbReference>
<accession>A0AAV3XJ96</accession>
<proteinExistence type="predicted"/>
<feature type="transmembrane region" description="Helical" evidence="9">
    <location>
        <begin position="152"/>
        <end position="172"/>
    </location>
</feature>
<evidence type="ECO:0000256" key="7">
    <source>
        <dbReference type="ARBA" id="ARBA00022989"/>
    </source>
</evidence>
<keyword evidence="5" id="KW-0547">Nucleotide-binding</keyword>
<keyword evidence="3" id="KW-1003">Cell membrane</keyword>
<dbReference type="Gene3D" id="3.40.50.300">
    <property type="entry name" value="P-loop containing nucleotide triphosphate hydrolases"/>
    <property type="match status" value="1"/>
</dbReference>
<evidence type="ECO:0000256" key="9">
    <source>
        <dbReference type="SAM" id="Phobius"/>
    </source>
</evidence>
<dbReference type="Pfam" id="PF00005">
    <property type="entry name" value="ABC_tran"/>
    <property type="match status" value="1"/>
</dbReference>
<evidence type="ECO:0000313" key="13">
    <source>
        <dbReference type="Proteomes" id="UP001050975"/>
    </source>
</evidence>
<evidence type="ECO:0000259" key="11">
    <source>
        <dbReference type="PROSITE" id="PS50929"/>
    </source>
</evidence>
<evidence type="ECO:0000259" key="10">
    <source>
        <dbReference type="PROSITE" id="PS50893"/>
    </source>
</evidence>
<dbReference type="InterPro" id="IPR003439">
    <property type="entry name" value="ABC_transporter-like_ATP-bd"/>
</dbReference>
<dbReference type="InterPro" id="IPR039421">
    <property type="entry name" value="Type_1_exporter"/>
</dbReference>
<evidence type="ECO:0000313" key="12">
    <source>
        <dbReference type="EMBL" id="GET42728.1"/>
    </source>
</evidence>
<sequence length="606" mass="67781">MQPKPLTTLQALRRSLEMVIQAAPFELRNVVLVTLAIGTGPSVSLFLSKIVIDEASRLLGQGAVENAIALVLSQPKLLWSMAGALLLNIIVDSIDSIRAALYSALHDRIRGYVQGKVLDKIANFNDIALFESPDLLNLVELTGKGVQRLQQLSFSVATTLIGIFVFVPAMLLAASIQWWVPLLLLGSSIPAIFVELKFRKKTWRVEETEASVTREMNIYVKVLTGEAYAKEVRLFSLQSVLLERWQRLFDRQFLKMQQVRREEAIAVIFWSLVDGLGVAFPYVYVVLGLLQGRYTIGDLALYTGIILQLRRSVYLLVGNTGELYDVMLATSPIFQLLDLEPQLHSGYLRLPASEEQGIQLQDLSFAYPGSDKQILQDINLTIQPGEMVALVGENGAGKTTLAKLLCRLYDPTSGTIYWHNRDLRSLDLNELRSHIAVVMQDYARFPATLRENVGWGYQPKLSEDLPIQTVLQDAGIAHLIEELTQGLETPLGKQLENGVDLSGGQWQRIAIARALIRLTEVELLVFDEPTAALDPKNEHEIYRIFKTIAQGRMAVVVSHRLALAKMADRIVVLEHGQIVEVGTHDQLMARGDRYHTMFTRQASSYL</sequence>
<dbReference type="InterPro" id="IPR017871">
    <property type="entry name" value="ABC_transporter-like_CS"/>
</dbReference>
<reference evidence="12" key="1">
    <citation type="submission" date="2019-10" db="EMBL/GenBank/DDBJ databases">
        <title>Draft genome sequece of Microseira wollei NIES-4236.</title>
        <authorList>
            <person name="Yamaguchi H."/>
            <person name="Suzuki S."/>
            <person name="Kawachi M."/>
        </authorList>
    </citation>
    <scope>NUCLEOTIDE SEQUENCE</scope>
    <source>
        <strain evidence="12">NIES-4236</strain>
    </source>
</reference>
<evidence type="ECO:0000256" key="6">
    <source>
        <dbReference type="ARBA" id="ARBA00022840"/>
    </source>
</evidence>
<dbReference type="SMART" id="SM00382">
    <property type="entry name" value="AAA"/>
    <property type="match status" value="1"/>
</dbReference>
<comment type="caution">
    <text evidence="12">The sequence shown here is derived from an EMBL/GenBank/DDBJ whole genome shotgun (WGS) entry which is preliminary data.</text>
</comment>
<keyword evidence="6" id="KW-0067">ATP-binding</keyword>
<feature type="domain" description="ABC transporter" evidence="10">
    <location>
        <begin position="358"/>
        <end position="600"/>
    </location>
</feature>
<dbReference type="Proteomes" id="UP001050975">
    <property type="component" value="Unassembled WGS sequence"/>
</dbReference>
<evidence type="ECO:0000256" key="1">
    <source>
        <dbReference type="ARBA" id="ARBA00004651"/>
    </source>
</evidence>
<dbReference type="InterPro" id="IPR011527">
    <property type="entry name" value="ABC1_TM_dom"/>
</dbReference>
<dbReference type="SUPFAM" id="SSF90123">
    <property type="entry name" value="ABC transporter transmembrane region"/>
    <property type="match status" value="1"/>
</dbReference>
<feature type="domain" description="ABC transmembrane type-1" evidence="11">
    <location>
        <begin position="146"/>
        <end position="325"/>
    </location>
</feature>
<dbReference type="GO" id="GO:0005886">
    <property type="term" value="C:plasma membrane"/>
    <property type="evidence" value="ECO:0007669"/>
    <property type="project" value="UniProtKB-SubCell"/>
</dbReference>
<keyword evidence="7 9" id="KW-1133">Transmembrane helix</keyword>
<evidence type="ECO:0000256" key="5">
    <source>
        <dbReference type="ARBA" id="ARBA00022741"/>
    </source>
</evidence>
<dbReference type="GO" id="GO:0016887">
    <property type="term" value="F:ATP hydrolysis activity"/>
    <property type="evidence" value="ECO:0007669"/>
    <property type="project" value="InterPro"/>
</dbReference>
<dbReference type="SUPFAM" id="SSF52540">
    <property type="entry name" value="P-loop containing nucleoside triphosphate hydrolases"/>
    <property type="match status" value="1"/>
</dbReference>
<dbReference type="PROSITE" id="PS00211">
    <property type="entry name" value="ABC_TRANSPORTER_1"/>
    <property type="match status" value="1"/>
</dbReference>
<keyword evidence="4 9" id="KW-0812">Transmembrane</keyword>
<dbReference type="AlphaFoldDB" id="A0AAV3XJ96"/>
<evidence type="ECO:0000256" key="4">
    <source>
        <dbReference type="ARBA" id="ARBA00022692"/>
    </source>
</evidence>
<feature type="transmembrane region" description="Helical" evidence="9">
    <location>
        <begin position="178"/>
        <end position="196"/>
    </location>
</feature>
<dbReference type="PANTHER" id="PTHR43394">
    <property type="entry name" value="ATP-DEPENDENT PERMEASE MDL1, MITOCHONDRIAL"/>
    <property type="match status" value="1"/>
</dbReference>
<dbReference type="PROSITE" id="PS50929">
    <property type="entry name" value="ABC_TM1F"/>
    <property type="match status" value="1"/>
</dbReference>
<gene>
    <name evidence="12" type="ORF">MiSe_75460</name>
</gene>
<dbReference type="FunFam" id="3.40.50.300:FF:000221">
    <property type="entry name" value="Multidrug ABC transporter ATP-binding protein"/>
    <property type="match status" value="1"/>
</dbReference>
<feature type="transmembrane region" description="Helical" evidence="9">
    <location>
        <begin position="264"/>
        <end position="287"/>
    </location>
</feature>
<evidence type="ECO:0000256" key="8">
    <source>
        <dbReference type="ARBA" id="ARBA00023136"/>
    </source>
</evidence>
<dbReference type="InterPro" id="IPR027417">
    <property type="entry name" value="P-loop_NTPase"/>
</dbReference>
<dbReference type="GO" id="GO:0005524">
    <property type="term" value="F:ATP binding"/>
    <property type="evidence" value="ECO:0007669"/>
    <property type="project" value="UniProtKB-KW"/>
</dbReference>
<comment type="subcellular location">
    <subcellularLocation>
        <location evidence="1">Cell membrane</location>
        <topology evidence="1">Multi-pass membrane protein</topology>
    </subcellularLocation>
</comment>
<keyword evidence="8 9" id="KW-0472">Membrane</keyword>
<protein>
    <submittedName>
        <fullName evidence="12">ABC transporter related</fullName>
    </submittedName>
</protein>
<keyword evidence="2" id="KW-0813">Transport</keyword>
<name>A0AAV3XJ96_9CYAN</name>
<evidence type="ECO:0000256" key="2">
    <source>
        <dbReference type="ARBA" id="ARBA00022448"/>
    </source>
</evidence>
<dbReference type="Gene3D" id="1.20.1560.10">
    <property type="entry name" value="ABC transporter type 1, transmembrane domain"/>
    <property type="match status" value="1"/>
</dbReference>
<evidence type="ECO:0000256" key="3">
    <source>
        <dbReference type="ARBA" id="ARBA00022475"/>
    </source>
</evidence>
<dbReference type="RefSeq" id="WP_226590706.1">
    <property type="nucleotide sequence ID" value="NZ_BLAY01000179.1"/>
</dbReference>
<dbReference type="InterPro" id="IPR036640">
    <property type="entry name" value="ABC1_TM_sf"/>
</dbReference>
<dbReference type="EMBL" id="BLAY01000179">
    <property type="protein sequence ID" value="GET42728.1"/>
    <property type="molecule type" value="Genomic_DNA"/>
</dbReference>
<dbReference type="InterPro" id="IPR003593">
    <property type="entry name" value="AAA+_ATPase"/>
</dbReference>
<organism evidence="12 13">
    <name type="scientific">Microseira wollei NIES-4236</name>
    <dbReference type="NCBI Taxonomy" id="2530354"/>
    <lineage>
        <taxon>Bacteria</taxon>
        <taxon>Bacillati</taxon>
        <taxon>Cyanobacteriota</taxon>
        <taxon>Cyanophyceae</taxon>
        <taxon>Oscillatoriophycideae</taxon>
        <taxon>Aerosakkonematales</taxon>
        <taxon>Aerosakkonemataceae</taxon>
        <taxon>Microseira</taxon>
    </lineage>
</organism>
<dbReference type="GO" id="GO:0015421">
    <property type="term" value="F:ABC-type oligopeptide transporter activity"/>
    <property type="evidence" value="ECO:0007669"/>
    <property type="project" value="TreeGrafter"/>
</dbReference>
<keyword evidence="13" id="KW-1185">Reference proteome</keyword>
<dbReference type="PROSITE" id="PS50893">
    <property type="entry name" value="ABC_TRANSPORTER_2"/>
    <property type="match status" value="1"/>
</dbReference>